<dbReference type="SUPFAM" id="SSF88723">
    <property type="entry name" value="PIN domain-like"/>
    <property type="match status" value="1"/>
</dbReference>
<protein>
    <submittedName>
        <fullName evidence="2">PIN domain-containing protein</fullName>
    </submittedName>
</protein>
<dbReference type="InterPro" id="IPR002716">
    <property type="entry name" value="PIN_dom"/>
</dbReference>
<name>A0A8T4KR86_9ARCH</name>
<reference evidence="2" key="2">
    <citation type="submission" date="2021-05" db="EMBL/GenBank/DDBJ databases">
        <title>Protein family content uncovers lineage relationships and bacterial pathway maintenance mechanisms in DPANN archaea.</title>
        <authorList>
            <person name="Castelle C.J."/>
            <person name="Meheust R."/>
            <person name="Jaffe A.L."/>
            <person name="Seitz K."/>
            <person name="Gong X."/>
            <person name="Baker B.J."/>
            <person name="Banfield J.F."/>
        </authorList>
    </citation>
    <scope>NUCLEOTIDE SEQUENCE</scope>
    <source>
        <strain evidence="2">RIFCSPHIGHO2_01_FULL_AR10_44_11</strain>
    </source>
</reference>
<comment type="caution">
    <text evidence="2">The sequence shown here is derived from an EMBL/GenBank/DDBJ whole genome shotgun (WGS) entry which is preliminary data.</text>
</comment>
<dbReference type="Gene3D" id="3.40.50.1010">
    <property type="entry name" value="5'-nuclease"/>
    <property type="match status" value="1"/>
</dbReference>
<dbReference type="Pfam" id="PF01850">
    <property type="entry name" value="PIN"/>
    <property type="match status" value="1"/>
</dbReference>
<reference evidence="2" key="1">
    <citation type="submission" date="2021-03" db="EMBL/GenBank/DDBJ databases">
        <authorList>
            <person name="Jaffe A."/>
        </authorList>
    </citation>
    <scope>NUCLEOTIDE SEQUENCE</scope>
    <source>
        <strain evidence="2">RIFCSPHIGHO2_01_FULL_AR10_44_11</strain>
    </source>
</reference>
<organism evidence="2 3">
    <name type="scientific">Candidatus Iainarchaeum sp</name>
    <dbReference type="NCBI Taxonomy" id="3101447"/>
    <lineage>
        <taxon>Archaea</taxon>
        <taxon>Candidatus Iainarchaeota</taxon>
        <taxon>Candidatus Iainarchaeia</taxon>
        <taxon>Candidatus Iainarchaeales</taxon>
        <taxon>Candidatus Iainarchaeaceae</taxon>
        <taxon>Candidatus Iainarchaeum</taxon>
    </lineage>
</organism>
<dbReference type="EMBL" id="JAGVWD010000048">
    <property type="protein sequence ID" value="MBS3057628.1"/>
    <property type="molecule type" value="Genomic_DNA"/>
</dbReference>
<accession>A0A8T4KR86</accession>
<sequence length="142" mass="16387">MKVFVDTHIFVDYYLNRSGGVVPLGEFAFQFFKSAVECKFFVIICQPVIDEICDAISKTEQVVWEMVLCNLRDAKKIELVEFSKEQVKEARILSKERDVPLYDALFAIVARDNDAVLVSRDAHHSERLSDLVNVFKPEELNR</sequence>
<proteinExistence type="predicted"/>
<evidence type="ECO:0000313" key="2">
    <source>
        <dbReference type="EMBL" id="MBS3057628.1"/>
    </source>
</evidence>
<dbReference type="AlphaFoldDB" id="A0A8T4KR86"/>
<evidence type="ECO:0000313" key="3">
    <source>
        <dbReference type="Proteomes" id="UP000677687"/>
    </source>
</evidence>
<feature type="domain" description="PIN" evidence="1">
    <location>
        <begin position="3"/>
        <end position="125"/>
    </location>
</feature>
<gene>
    <name evidence="2" type="ORF">J4415_03290</name>
</gene>
<evidence type="ECO:0000259" key="1">
    <source>
        <dbReference type="Pfam" id="PF01850"/>
    </source>
</evidence>
<dbReference type="Proteomes" id="UP000677687">
    <property type="component" value="Unassembled WGS sequence"/>
</dbReference>
<dbReference type="InterPro" id="IPR029060">
    <property type="entry name" value="PIN-like_dom_sf"/>
</dbReference>